<accession>A0ABP0HLV6</accession>
<organism evidence="1 2">
    <name type="scientific">Durusdinium trenchii</name>
    <dbReference type="NCBI Taxonomy" id="1381693"/>
    <lineage>
        <taxon>Eukaryota</taxon>
        <taxon>Sar</taxon>
        <taxon>Alveolata</taxon>
        <taxon>Dinophyceae</taxon>
        <taxon>Suessiales</taxon>
        <taxon>Symbiodiniaceae</taxon>
        <taxon>Durusdinium</taxon>
    </lineage>
</organism>
<protein>
    <submittedName>
        <fullName evidence="1">Uncharacterized protein</fullName>
    </submittedName>
</protein>
<sequence>MLMSSTRLTRYQEEQLAQVGGSEKYLAVSAVVAAGKVFKTLIESVEGVLFVAPCKSLCLHFVQWLLISSHRTKCWIPDLVQTAFCFLASNSCASPTAAS</sequence>
<keyword evidence="2" id="KW-1185">Reference proteome</keyword>
<name>A0ABP0HLV6_9DINO</name>
<dbReference type="Proteomes" id="UP001642464">
    <property type="component" value="Unassembled WGS sequence"/>
</dbReference>
<evidence type="ECO:0000313" key="1">
    <source>
        <dbReference type="EMBL" id="CAK8990139.1"/>
    </source>
</evidence>
<proteinExistence type="predicted"/>
<gene>
    <name evidence="1" type="ORF">SCF082_LOCUS2108</name>
</gene>
<evidence type="ECO:0000313" key="2">
    <source>
        <dbReference type="Proteomes" id="UP001642464"/>
    </source>
</evidence>
<comment type="caution">
    <text evidence="1">The sequence shown here is derived from an EMBL/GenBank/DDBJ whole genome shotgun (WGS) entry which is preliminary data.</text>
</comment>
<dbReference type="EMBL" id="CAXAMM010001047">
    <property type="protein sequence ID" value="CAK8990139.1"/>
    <property type="molecule type" value="Genomic_DNA"/>
</dbReference>
<reference evidence="1 2" key="1">
    <citation type="submission" date="2024-02" db="EMBL/GenBank/DDBJ databases">
        <authorList>
            <person name="Chen Y."/>
            <person name="Shah S."/>
            <person name="Dougan E. K."/>
            <person name="Thang M."/>
            <person name="Chan C."/>
        </authorList>
    </citation>
    <scope>NUCLEOTIDE SEQUENCE [LARGE SCALE GENOMIC DNA]</scope>
</reference>